<evidence type="ECO:0000256" key="1">
    <source>
        <dbReference type="ARBA" id="ARBA00022737"/>
    </source>
</evidence>
<dbReference type="Pfam" id="PF14598">
    <property type="entry name" value="PAS_11"/>
    <property type="match status" value="1"/>
</dbReference>
<dbReference type="InterPro" id="IPR000014">
    <property type="entry name" value="PAS"/>
</dbReference>
<keyword evidence="3" id="KW-0238">DNA-binding</keyword>
<dbReference type="PRINTS" id="PR00785">
    <property type="entry name" value="NCTRNSLOCATR"/>
</dbReference>
<proteinExistence type="predicted"/>
<dbReference type="SUPFAM" id="SSF47459">
    <property type="entry name" value="HLH, helix-loop-helix DNA-binding domain"/>
    <property type="match status" value="1"/>
</dbReference>
<feature type="domain" description="PAS" evidence="6">
    <location>
        <begin position="174"/>
        <end position="244"/>
    </location>
</feature>
<dbReference type="Pfam" id="PF00010">
    <property type="entry name" value="HLH"/>
    <property type="match status" value="1"/>
</dbReference>
<dbReference type="SMART" id="SM00353">
    <property type="entry name" value="HLH"/>
    <property type="match status" value="1"/>
</dbReference>
<dbReference type="GO" id="GO:0005737">
    <property type="term" value="C:cytoplasm"/>
    <property type="evidence" value="ECO:0007669"/>
    <property type="project" value="InterPro"/>
</dbReference>
<dbReference type="EMBL" id="HG994584">
    <property type="protein sequence ID" value="CAF2947336.1"/>
    <property type="molecule type" value="Genomic_DNA"/>
</dbReference>
<reference evidence="8" key="1">
    <citation type="submission" date="2021-02" db="EMBL/GenBank/DDBJ databases">
        <authorList>
            <person name="Bekaert M."/>
        </authorList>
    </citation>
    <scope>NUCLEOTIDE SEQUENCE</scope>
    <source>
        <strain evidence="8">IoA-00</strain>
    </source>
</reference>
<keyword evidence="5" id="KW-0539">Nucleus</keyword>
<feature type="domain" description="BHLH" evidence="7">
    <location>
        <begin position="41"/>
        <end position="94"/>
    </location>
</feature>
<dbReference type="Proteomes" id="UP000675881">
    <property type="component" value="Chromosome 5"/>
</dbReference>
<dbReference type="GO" id="GO:0003700">
    <property type="term" value="F:DNA-binding transcription factor activity"/>
    <property type="evidence" value="ECO:0007669"/>
    <property type="project" value="InterPro"/>
</dbReference>
<keyword evidence="2" id="KW-0805">Transcription regulation</keyword>
<dbReference type="OrthoDB" id="71302at2759"/>
<keyword evidence="1" id="KW-0677">Repeat</keyword>
<dbReference type="InterPro" id="IPR036638">
    <property type="entry name" value="HLH_DNA-bd_sf"/>
</dbReference>
<gene>
    <name evidence="8" type="ORF">LSAA_10187</name>
</gene>
<evidence type="ECO:0000259" key="6">
    <source>
        <dbReference type="SMART" id="SM00091"/>
    </source>
</evidence>
<dbReference type="InterPro" id="IPR001067">
    <property type="entry name" value="Nuc_translocat"/>
</dbReference>
<evidence type="ECO:0000256" key="2">
    <source>
        <dbReference type="ARBA" id="ARBA00023015"/>
    </source>
</evidence>
<protein>
    <submittedName>
        <fullName evidence="8">ARNTL</fullName>
    </submittedName>
</protein>
<dbReference type="InterPro" id="IPR011598">
    <property type="entry name" value="bHLH_dom"/>
</dbReference>
<dbReference type="GO" id="GO:0046983">
    <property type="term" value="F:protein dimerization activity"/>
    <property type="evidence" value="ECO:0007669"/>
    <property type="project" value="InterPro"/>
</dbReference>
<evidence type="ECO:0000256" key="3">
    <source>
        <dbReference type="ARBA" id="ARBA00023125"/>
    </source>
</evidence>
<dbReference type="Gene3D" id="3.30.450.20">
    <property type="entry name" value="PAS domain"/>
    <property type="match status" value="2"/>
</dbReference>
<dbReference type="AlphaFoldDB" id="A0A7R8CZ64"/>
<dbReference type="SMART" id="SM00091">
    <property type="entry name" value="PAS"/>
    <property type="match status" value="2"/>
</dbReference>
<dbReference type="GO" id="GO:0005634">
    <property type="term" value="C:nucleus"/>
    <property type="evidence" value="ECO:0007669"/>
    <property type="project" value="InterPro"/>
</dbReference>
<dbReference type="InterPro" id="IPR050933">
    <property type="entry name" value="Circadian_TF"/>
</dbReference>
<accession>A0A7R8CZ64</accession>
<feature type="domain" description="PAS" evidence="6">
    <location>
        <begin position="107"/>
        <end position="173"/>
    </location>
</feature>
<dbReference type="PANTHER" id="PTHR23042">
    <property type="entry name" value="CIRCADIAN PROTEIN CLOCK/ARNT/BMAL/PAS"/>
    <property type="match status" value="1"/>
</dbReference>
<keyword evidence="9" id="KW-1185">Reference proteome</keyword>
<dbReference type="GO" id="GO:0005667">
    <property type="term" value="C:transcription regulator complex"/>
    <property type="evidence" value="ECO:0007669"/>
    <property type="project" value="InterPro"/>
</dbReference>
<evidence type="ECO:0000259" key="7">
    <source>
        <dbReference type="SMART" id="SM00353"/>
    </source>
</evidence>
<dbReference type="GO" id="GO:0045944">
    <property type="term" value="P:positive regulation of transcription by RNA polymerase II"/>
    <property type="evidence" value="ECO:0007669"/>
    <property type="project" value="UniProtKB-ARBA"/>
</dbReference>
<sequence>METSSRKWRESEAPSNLGDTSVKLTHWAGKSTKYFFRQNHREIEKRRRDKMNTSLQELTSLIPTCVAMSKKIDKLTVLRLTVQHVKTLKGYLCSDKIDRPFYLKGVEIESLLLNTTLNTNFLFAIDSTRGKILHISDSVKNVLRYSNNELIESSSVNNNDNVTCLVTVARIQPELNHVIVQNQNSSFPNFQSRFSVDGKFTYVDQMATIILGYVPQEIEGSSIYEYLQSDDIAIISEFYKNSLKTREEILTTPYRMKTKSGKFHCDSTSYELQNNPGIQAEAVPESKIIYPSNDELNMTYSNSIGCKYMEEPSSSVNHLNSNSSMNSVRMNDAFLNGQEDASVSAIMSLLESDGGVAGNVDLSSYTIP</sequence>
<keyword evidence="4" id="KW-0804">Transcription</keyword>
<organism evidence="8 9">
    <name type="scientific">Lepeophtheirus salmonis</name>
    <name type="common">Salmon louse</name>
    <name type="synonym">Caligus salmonis</name>
    <dbReference type="NCBI Taxonomy" id="72036"/>
    <lineage>
        <taxon>Eukaryota</taxon>
        <taxon>Metazoa</taxon>
        <taxon>Ecdysozoa</taxon>
        <taxon>Arthropoda</taxon>
        <taxon>Crustacea</taxon>
        <taxon>Multicrustacea</taxon>
        <taxon>Hexanauplia</taxon>
        <taxon>Copepoda</taxon>
        <taxon>Siphonostomatoida</taxon>
        <taxon>Caligidae</taxon>
        <taxon>Lepeophtheirus</taxon>
    </lineage>
</organism>
<dbReference type="SUPFAM" id="SSF55785">
    <property type="entry name" value="PYP-like sensor domain (PAS domain)"/>
    <property type="match status" value="1"/>
</dbReference>
<dbReference type="NCBIfam" id="TIGR00229">
    <property type="entry name" value="sensory_box"/>
    <property type="match status" value="1"/>
</dbReference>
<evidence type="ECO:0000313" key="9">
    <source>
        <dbReference type="Proteomes" id="UP000675881"/>
    </source>
</evidence>
<evidence type="ECO:0000313" key="8">
    <source>
        <dbReference type="EMBL" id="CAF2947336.1"/>
    </source>
</evidence>
<evidence type="ECO:0000256" key="4">
    <source>
        <dbReference type="ARBA" id="ARBA00023163"/>
    </source>
</evidence>
<dbReference type="InterPro" id="IPR035965">
    <property type="entry name" value="PAS-like_dom_sf"/>
</dbReference>
<dbReference type="Gene3D" id="4.10.280.10">
    <property type="entry name" value="Helix-loop-helix DNA-binding domain"/>
    <property type="match status" value="1"/>
</dbReference>
<name>A0A7R8CZ64_LEPSM</name>
<dbReference type="CDD" id="cd00130">
    <property type="entry name" value="PAS"/>
    <property type="match status" value="1"/>
</dbReference>
<evidence type="ECO:0000256" key="5">
    <source>
        <dbReference type="ARBA" id="ARBA00023242"/>
    </source>
</evidence>
<dbReference type="GO" id="GO:0003677">
    <property type="term" value="F:DNA binding"/>
    <property type="evidence" value="ECO:0007669"/>
    <property type="project" value="UniProtKB-KW"/>
</dbReference>